<reference evidence="7" key="1">
    <citation type="journal article" date="2021" name="IMA Fungus">
        <title>Genomic characterization of three marine fungi, including Emericellopsis atlantica sp. nov. with signatures of a generalist lifestyle and marine biomass degradation.</title>
        <authorList>
            <person name="Hagestad O.C."/>
            <person name="Hou L."/>
            <person name="Andersen J.H."/>
            <person name="Hansen E.H."/>
            <person name="Altermark B."/>
            <person name="Li C."/>
            <person name="Kuhnert E."/>
            <person name="Cox R.J."/>
            <person name="Crous P.W."/>
            <person name="Spatafora J.W."/>
            <person name="Lail K."/>
            <person name="Amirebrahimi M."/>
            <person name="Lipzen A."/>
            <person name="Pangilinan J."/>
            <person name="Andreopoulos W."/>
            <person name="Hayes R.D."/>
            <person name="Ng V."/>
            <person name="Grigoriev I.V."/>
            <person name="Jackson S.A."/>
            <person name="Sutton T.D.S."/>
            <person name="Dobson A.D.W."/>
            <person name="Rama T."/>
        </authorList>
    </citation>
    <scope>NUCLEOTIDE SEQUENCE</scope>
    <source>
        <strain evidence="7">TRa3180A</strain>
    </source>
</reference>
<keyword evidence="2 4" id="KW-0863">Zinc-finger</keyword>
<feature type="compositionally biased region" description="Polar residues" evidence="5">
    <location>
        <begin position="586"/>
        <end position="595"/>
    </location>
</feature>
<dbReference type="SUPFAM" id="SSF57850">
    <property type="entry name" value="RING/U-box"/>
    <property type="match status" value="1"/>
</dbReference>
<feature type="compositionally biased region" description="Acidic residues" evidence="5">
    <location>
        <begin position="222"/>
        <end position="231"/>
    </location>
</feature>
<evidence type="ECO:0000256" key="4">
    <source>
        <dbReference type="PROSITE-ProRule" id="PRU00175"/>
    </source>
</evidence>
<evidence type="ECO:0000256" key="2">
    <source>
        <dbReference type="ARBA" id="ARBA00022771"/>
    </source>
</evidence>
<dbReference type="InterPro" id="IPR001841">
    <property type="entry name" value="Znf_RING"/>
</dbReference>
<dbReference type="GO" id="GO:0043161">
    <property type="term" value="P:proteasome-mediated ubiquitin-dependent protein catabolic process"/>
    <property type="evidence" value="ECO:0007669"/>
    <property type="project" value="TreeGrafter"/>
</dbReference>
<dbReference type="PANTHER" id="PTHR22763:SF162">
    <property type="entry name" value="TRANSMEMBRANE E3 UBIQUITIN-PROTEIN LIGASE 1"/>
    <property type="match status" value="1"/>
</dbReference>
<dbReference type="CDD" id="cd16448">
    <property type="entry name" value="RING-H2"/>
    <property type="match status" value="1"/>
</dbReference>
<evidence type="ECO:0000256" key="5">
    <source>
        <dbReference type="SAM" id="MobiDB-lite"/>
    </source>
</evidence>
<dbReference type="GO" id="GO:0012505">
    <property type="term" value="C:endomembrane system"/>
    <property type="evidence" value="ECO:0007669"/>
    <property type="project" value="TreeGrafter"/>
</dbReference>
<organism evidence="7 8">
    <name type="scientific">Calycina marina</name>
    <dbReference type="NCBI Taxonomy" id="1763456"/>
    <lineage>
        <taxon>Eukaryota</taxon>
        <taxon>Fungi</taxon>
        <taxon>Dikarya</taxon>
        <taxon>Ascomycota</taxon>
        <taxon>Pezizomycotina</taxon>
        <taxon>Leotiomycetes</taxon>
        <taxon>Helotiales</taxon>
        <taxon>Pezizellaceae</taxon>
        <taxon>Calycina</taxon>
    </lineage>
</organism>
<protein>
    <recommendedName>
        <fullName evidence="6">RING-type domain-containing protein</fullName>
    </recommendedName>
</protein>
<proteinExistence type="predicted"/>
<evidence type="ECO:0000259" key="6">
    <source>
        <dbReference type="PROSITE" id="PS50089"/>
    </source>
</evidence>
<dbReference type="Proteomes" id="UP000887226">
    <property type="component" value="Unassembled WGS sequence"/>
</dbReference>
<accession>A0A9P8CJ58</accession>
<dbReference type="OrthoDB" id="8062037at2759"/>
<evidence type="ECO:0000313" key="7">
    <source>
        <dbReference type="EMBL" id="KAG9248550.1"/>
    </source>
</evidence>
<evidence type="ECO:0000256" key="3">
    <source>
        <dbReference type="ARBA" id="ARBA00022833"/>
    </source>
</evidence>
<dbReference type="GO" id="GO:0061630">
    <property type="term" value="F:ubiquitin protein ligase activity"/>
    <property type="evidence" value="ECO:0007669"/>
    <property type="project" value="TreeGrafter"/>
</dbReference>
<feature type="region of interest" description="Disordered" evidence="5">
    <location>
        <begin position="144"/>
        <end position="231"/>
    </location>
</feature>
<dbReference type="Pfam" id="PF13639">
    <property type="entry name" value="zf-RING_2"/>
    <property type="match status" value="1"/>
</dbReference>
<keyword evidence="3" id="KW-0862">Zinc</keyword>
<name>A0A9P8CJ58_9HELO</name>
<comment type="caution">
    <text evidence="7">The sequence shown here is derived from an EMBL/GenBank/DDBJ whole genome shotgun (WGS) entry which is preliminary data.</text>
</comment>
<dbReference type="PANTHER" id="PTHR22763">
    <property type="entry name" value="RING ZINC FINGER PROTEIN"/>
    <property type="match status" value="1"/>
</dbReference>
<keyword evidence="8" id="KW-1185">Reference proteome</keyword>
<feature type="region of interest" description="Disordered" evidence="5">
    <location>
        <begin position="532"/>
        <end position="595"/>
    </location>
</feature>
<gene>
    <name evidence="7" type="ORF">BJ878DRAFT_547979</name>
</gene>
<dbReference type="InterPro" id="IPR050731">
    <property type="entry name" value="HRD1_E3_ubiq-ligases"/>
</dbReference>
<dbReference type="AlphaFoldDB" id="A0A9P8CJ58"/>
<dbReference type="GO" id="GO:0008270">
    <property type="term" value="F:zinc ion binding"/>
    <property type="evidence" value="ECO:0007669"/>
    <property type="project" value="UniProtKB-KW"/>
</dbReference>
<dbReference type="GO" id="GO:0044695">
    <property type="term" value="C:Dsc E3 ubiquitin ligase complex"/>
    <property type="evidence" value="ECO:0007669"/>
    <property type="project" value="TreeGrafter"/>
</dbReference>
<dbReference type="InterPro" id="IPR013083">
    <property type="entry name" value="Znf_RING/FYVE/PHD"/>
</dbReference>
<dbReference type="EMBL" id="MU253747">
    <property type="protein sequence ID" value="KAG9248550.1"/>
    <property type="molecule type" value="Genomic_DNA"/>
</dbReference>
<feature type="domain" description="RING-type" evidence="6">
    <location>
        <begin position="289"/>
        <end position="341"/>
    </location>
</feature>
<feature type="compositionally biased region" description="Low complexity" evidence="5">
    <location>
        <begin position="432"/>
        <end position="443"/>
    </location>
</feature>
<evidence type="ECO:0000256" key="1">
    <source>
        <dbReference type="ARBA" id="ARBA00022723"/>
    </source>
</evidence>
<feature type="region of interest" description="Disordered" evidence="5">
    <location>
        <begin position="365"/>
        <end position="458"/>
    </location>
</feature>
<feature type="compositionally biased region" description="Basic and acidic residues" evidence="5">
    <location>
        <begin position="564"/>
        <end position="577"/>
    </location>
</feature>
<dbReference type="Gene3D" id="3.30.40.10">
    <property type="entry name" value="Zinc/RING finger domain, C3HC4 (zinc finger)"/>
    <property type="match status" value="1"/>
</dbReference>
<feature type="compositionally biased region" description="Polar residues" evidence="5">
    <location>
        <begin position="377"/>
        <end position="393"/>
    </location>
</feature>
<keyword evidence="1" id="KW-0479">Metal-binding</keyword>
<dbReference type="PROSITE" id="PS50089">
    <property type="entry name" value="ZF_RING_2"/>
    <property type="match status" value="1"/>
</dbReference>
<evidence type="ECO:0000313" key="8">
    <source>
        <dbReference type="Proteomes" id="UP000887226"/>
    </source>
</evidence>
<sequence length="595" mass="65571">MDSNSMNYAMDGMNEGGHQGPASVCPYLSQSQIQHQYTYPNQYSGHHYDPVNNNFLPPPLMPIPQTQMQYGEANSWENYNGAGRTDGSAAGANAMPNAGWRESRSASTSLGALEYGLHTPSNAGYSYSTETRYRNQPEADYWIPANPSTARHEPPSNSYNQAMTGRLAPGIPPSLRANRRMPVPVQSHIVDREEEQADAERPAAASRRRRRGTSEANTGPPDDLDSAGDDGVDEADEYEILRGIYINDSRQLQAFMLAQGGAKKVVSQSYIDNLERIQAEDLTDEYKCCTICYNNLGVPNPEGLVEQAVRLPKCKHIFGEKCLIKWFKDSFKDRDTCPYCRDKLPSQSSFTASTELIQQLARTGRLSDIRMGMGSRAPSNPGSSTSNASQSATRRAHRLSRYALGASDWQPSPDTSARPRTYYSTPFHPDFSNTSTSGNSTNSPRPSRTPLFAPRRSSDQVADASGNNLFLQLPPINSATETISPAIAVFSGQVPAPGRYGQRSGPLYGIAAQDEAHQNMMAQTLARGREMGREAGPGLQSRAGQDNRRPQYPDESFDLSSAHNMEDHVQARIRSEQASRPAARPRSNTNPWERY</sequence>